<name>A0ABW5ZCG3_9BACL</name>
<keyword evidence="2" id="KW-1185">Reference proteome</keyword>
<accession>A0ABW5ZCG3</accession>
<evidence type="ECO:0000313" key="2">
    <source>
        <dbReference type="Proteomes" id="UP001597561"/>
    </source>
</evidence>
<comment type="caution">
    <text evidence="1">The sequence shown here is derived from an EMBL/GenBank/DDBJ whole genome shotgun (WGS) entry which is preliminary data.</text>
</comment>
<gene>
    <name evidence="1" type="ORF">ACFS5P_00280</name>
</gene>
<organism evidence="1 2">
    <name type="scientific">Jeotgalibacillus terrae</name>
    <dbReference type="NCBI Taxonomy" id="587735"/>
    <lineage>
        <taxon>Bacteria</taxon>
        <taxon>Bacillati</taxon>
        <taxon>Bacillota</taxon>
        <taxon>Bacilli</taxon>
        <taxon>Bacillales</taxon>
        <taxon>Caryophanaceae</taxon>
        <taxon>Jeotgalibacillus</taxon>
    </lineage>
</organism>
<evidence type="ECO:0000313" key="1">
    <source>
        <dbReference type="EMBL" id="MFD2910302.1"/>
    </source>
</evidence>
<protein>
    <submittedName>
        <fullName evidence="1">Uncharacterized protein</fullName>
    </submittedName>
</protein>
<reference evidence="2" key="1">
    <citation type="journal article" date="2019" name="Int. J. Syst. Evol. Microbiol.">
        <title>The Global Catalogue of Microorganisms (GCM) 10K type strain sequencing project: providing services to taxonomists for standard genome sequencing and annotation.</title>
        <authorList>
            <consortium name="The Broad Institute Genomics Platform"/>
            <consortium name="The Broad Institute Genome Sequencing Center for Infectious Disease"/>
            <person name="Wu L."/>
            <person name="Ma J."/>
        </authorList>
    </citation>
    <scope>NUCLEOTIDE SEQUENCE [LARGE SCALE GENOMIC DNA]</scope>
    <source>
        <strain evidence="2">KCTC 13528</strain>
    </source>
</reference>
<dbReference type="RefSeq" id="WP_204728137.1">
    <property type="nucleotide sequence ID" value="NZ_JAFBDK010000002.1"/>
</dbReference>
<dbReference type="Proteomes" id="UP001597561">
    <property type="component" value="Unassembled WGS sequence"/>
</dbReference>
<proteinExistence type="predicted"/>
<dbReference type="EMBL" id="JBHUPG010000001">
    <property type="protein sequence ID" value="MFD2910302.1"/>
    <property type="molecule type" value="Genomic_DNA"/>
</dbReference>
<sequence>MNLYTFNFDQLPEDLNTIMKDFLDYQTVKDFERLPHYNFFRQLQQLFYSEKKIFIESCHYYKQRTAPHQTGIMITLRGKSSFDIHISCNTSTHTITLMFPHAENYCHRSLSSALSYAFNYSRPGDQNKPILPGEKRVIWSGLTWQQNR</sequence>